<dbReference type="OrthoDB" id="417877at2759"/>
<evidence type="ECO:0000313" key="6">
    <source>
        <dbReference type="EMBL" id="KAF3760429.1"/>
    </source>
</evidence>
<evidence type="ECO:0000313" key="7">
    <source>
        <dbReference type="Proteomes" id="UP000803844"/>
    </source>
</evidence>
<dbReference type="AlphaFoldDB" id="A0A9P5CI00"/>
<accession>A0A9P5CI00</accession>
<protein>
    <submittedName>
        <fullName evidence="6">FAD/NAD(P)-binding domain-containing protein</fullName>
    </submittedName>
</protein>
<dbReference type="PRINTS" id="PR00420">
    <property type="entry name" value="RNGMNOXGNASE"/>
</dbReference>
<name>A0A9P5CI00_CRYP1</name>
<gene>
    <name evidence="6" type="ORF">M406DRAFT_283593</name>
</gene>
<dbReference type="GO" id="GO:0016491">
    <property type="term" value="F:oxidoreductase activity"/>
    <property type="evidence" value="ECO:0007669"/>
    <property type="project" value="UniProtKB-KW"/>
</dbReference>
<dbReference type="InterPro" id="IPR002938">
    <property type="entry name" value="FAD-bd"/>
</dbReference>
<feature type="domain" description="FAD-binding" evidence="5">
    <location>
        <begin position="103"/>
        <end position="361"/>
    </location>
</feature>
<reference evidence="6" key="1">
    <citation type="journal article" date="2020" name="Phytopathology">
        <title>Genome sequence of the chestnut blight fungus Cryphonectria parasitica EP155: A fundamental resource for an archetypical invasive plant pathogen.</title>
        <authorList>
            <person name="Crouch J.A."/>
            <person name="Dawe A."/>
            <person name="Aerts A."/>
            <person name="Barry K."/>
            <person name="Churchill A.C.L."/>
            <person name="Grimwood J."/>
            <person name="Hillman B."/>
            <person name="Milgroom M.G."/>
            <person name="Pangilinan J."/>
            <person name="Smith M."/>
            <person name="Salamov A."/>
            <person name="Schmutz J."/>
            <person name="Yadav J."/>
            <person name="Grigoriev I.V."/>
            <person name="Nuss D."/>
        </authorList>
    </citation>
    <scope>NUCLEOTIDE SEQUENCE</scope>
    <source>
        <strain evidence="6">EP155</strain>
    </source>
</reference>
<dbReference type="InterPro" id="IPR051104">
    <property type="entry name" value="FAD_monoxygenase"/>
</dbReference>
<dbReference type="GO" id="GO:0044550">
    <property type="term" value="P:secondary metabolite biosynthetic process"/>
    <property type="evidence" value="ECO:0007669"/>
    <property type="project" value="TreeGrafter"/>
</dbReference>
<dbReference type="InterPro" id="IPR036188">
    <property type="entry name" value="FAD/NAD-bd_sf"/>
</dbReference>
<dbReference type="PANTHER" id="PTHR46720">
    <property type="entry name" value="HYDROXYLASE, PUTATIVE (AFU_ORTHOLOGUE AFUA_3G01460)-RELATED"/>
    <property type="match status" value="1"/>
</dbReference>
<evidence type="ECO:0000256" key="1">
    <source>
        <dbReference type="ARBA" id="ARBA00007992"/>
    </source>
</evidence>
<keyword evidence="2" id="KW-0285">Flavoprotein</keyword>
<dbReference type="PANTHER" id="PTHR46720:SF3">
    <property type="entry name" value="FAD-BINDING DOMAIN-CONTAINING PROTEIN-RELATED"/>
    <property type="match status" value="1"/>
</dbReference>
<evidence type="ECO:0000256" key="4">
    <source>
        <dbReference type="ARBA" id="ARBA00023002"/>
    </source>
</evidence>
<keyword evidence="3" id="KW-0274">FAD</keyword>
<dbReference type="SUPFAM" id="SSF51905">
    <property type="entry name" value="FAD/NAD(P)-binding domain"/>
    <property type="match status" value="1"/>
</dbReference>
<comment type="similarity">
    <text evidence="1">Belongs to the paxM FAD-dependent monooxygenase family.</text>
</comment>
<dbReference type="GeneID" id="63835650"/>
<keyword evidence="7" id="KW-1185">Reference proteome</keyword>
<dbReference type="Gene3D" id="3.50.50.60">
    <property type="entry name" value="FAD/NAD(P)-binding domain"/>
    <property type="match status" value="1"/>
</dbReference>
<dbReference type="Proteomes" id="UP000803844">
    <property type="component" value="Unassembled WGS sequence"/>
</dbReference>
<keyword evidence="4" id="KW-0560">Oxidoreductase</keyword>
<dbReference type="RefSeq" id="XP_040771408.1">
    <property type="nucleotide sequence ID" value="XM_040918521.1"/>
</dbReference>
<proteinExistence type="inferred from homology"/>
<dbReference type="SUPFAM" id="SSF54373">
    <property type="entry name" value="FAD-linked reductases, C-terminal domain"/>
    <property type="match status" value="1"/>
</dbReference>
<dbReference type="Pfam" id="PF01494">
    <property type="entry name" value="FAD_binding_3"/>
    <property type="match status" value="1"/>
</dbReference>
<dbReference type="EMBL" id="MU032353">
    <property type="protein sequence ID" value="KAF3760429.1"/>
    <property type="molecule type" value="Genomic_DNA"/>
</dbReference>
<sequence length="419" mass="46373">MVALGLLHRGFQVHIYERSSAQHEIGAAFAFTAVARDCMARLSPSVLAALSQIGEATKNEIKRYWDGFSPQTKQEAESEEKSLLFSLSTREPDYWGCLRSLFLTQMASRLPPDTVQFSKELESYIDEGSDKVLLRFTDGTTAEADALVGCDGIHSRTRELLLGESDPASHAHYSHKMVYRALLPIGDGVKVFGHDKANNHCMHLGPNAHITSYPVANWTLLNVVIGIHDTQEWPDISKMVLPSTRDEVKSAVHNWSPAVQDLVSMFPKTLSKWGIFDTARHPASTYARSRVCLVGDSAHAMSPFMGAGACMGVEDALVLATALGSAALTPEYGDRKNKAISAAFQAYSSLRLVRSQAVVQSSRDVGDIYQWRYPATRQDSTTIETEIKRRTRSLWDFDVEKMIGQVKDETESRVRASSS</sequence>
<dbReference type="GO" id="GO:0071949">
    <property type="term" value="F:FAD binding"/>
    <property type="evidence" value="ECO:0007669"/>
    <property type="project" value="InterPro"/>
</dbReference>
<organism evidence="6 7">
    <name type="scientific">Cryphonectria parasitica (strain ATCC 38755 / EP155)</name>
    <dbReference type="NCBI Taxonomy" id="660469"/>
    <lineage>
        <taxon>Eukaryota</taxon>
        <taxon>Fungi</taxon>
        <taxon>Dikarya</taxon>
        <taxon>Ascomycota</taxon>
        <taxon>Pezizomycotina</taxon>
        <taxon>Sordariomycetes</taxon>
        <taxon>Sordariomycetidae</taxon>
        <taxon>Diaporthales</taxon>
        <taxon>Cryphonectriaceae</taxon>
        <taxon>Cryphonectria-Endothia species complex</taxon>
        <taxon>Cryphonectria</taxon>
    </lineage>
</organism>
<evidence type="ECO:0000259" key="5">
    <source>
        <dbReference type="Pfam" id="PF01494"/>
    </source>
</evidence>
<evidence type="ECO:0000256" key="2">
    <source>
        <dbReference type="ARBA" id="ARBA00022630"/>
    </source>
</evidence>
<comment type="caution">
    <text evidence="6">The sequence shown here is derived from an EMBL/GenBank/DDBJ whole genome shotgun (WGS) entry which is preliminary data.</text>
</comment>
<evidence type="ECO:0000256" key="3">
    <source>
        <dbReference type="ARBA" id="ARBA00022827"/>
    </source>
</evidence>